<proteinExistence type="predicted"/>
<reference evidence="1" key="1">
    <citation type="journal article" date="2014" name="Genome Biol. Evol.">
        <title>Pangenome evidence for extensive interdomain horizontal transfer affecting lineage core and shell genes in uncultured planktonic thaumarchaeota and euryarchaeota.</title>
        <authorList>
            <person name="Deschamps P."/>
            <person name="Zivanovic Y."/>
            <person name="Moreira D."/>
            <person name="Rodriguez-Valera F."/>
            <person name="Lopez-Garcia P."/>
        </authorList>
    </citation>
    <scope>NUCLEOTIDE SEQUENCE</scope>
</reference>
<dbReference type="AlphaFoldDB" id="A0A075FJ30"/>
<protein>
    <submittedName>
        <fullName evidence="1">Uncharacterized protein</fullName>
    </submittedName>
</protein>
<sequence length="137" mass="16610">MYIRNKKVKGISYAYLVESRWDKEKKQSCQTVIKYLGRFDDLKIDKLSKDELSILSKYLNEKHLKKDPMDSHIRKYKQIKDKQDEKIMRKRITEQRKIERAQNKVLEDLEMDKNQFLNRFGWRNSISKPIGRINTNT</sequence>
<name>A0A075FJ30_9ARCH</name>
<accession>A0A075FJ30</accession>
<dbReference type="EMBL" id="KF900338">
    <property type="protein sequence ID" value="AIE91420.1"/>
    <property type="molecule type" value="Genomic_DNA"/>
</dbReference>
<evidence type="ECO:0000313" key="1">
    <source>
        <dbReference type="EMBL" id="AIE91420.1"/>
    </source>
</evidence>
<organism evidence="1">
    <name type="scientific">uncultured marine thaumarchaeote AD1000_11_E10</name>
    <dbReference type="NCBI Taxonomy" id="1455890"/>
    <lineage>
        <taxon>Archaea</taxon>
        <taxon>Nitrososphaerota</taxon>
        <taxon>environmental samples</taxon>
    </lineage>
</organism>